<name>A0ABW8UBH0_9GAMM</name>
<keyword evidence="2" id="KW-1185">Reference proteome</keyword>
<reference evidence="1 2" key="1">
    <citation type="submission" date="2024-11" db="EMBL/GenBank/DDBJ databases">
        <title>First Report of Moraxella oculi in Brazil in an Infectious Bovine Keratoconjunctivitis Outbreak.</title>
        <authorList>
            <person name="Carvalho C.V."/>
            <person name="Domingues R."/>
            <person name="Coutinho C."/>
            <person name="Honorio N.T.B.S."/>
            <person name="Faza D.R.L.R."/>
            <person name="Carvalho W.A."/>
            <person name="Machado A.B.F."/>
            <person name="Martins M.F."/>
            <person name="Gaspar E.B."/>
        </authorList>
    </citation>
    <scope>NUCLEOTIDE SEQUENCE [LARGE SCALE GENOMIC DNA]</scope>
    <source>
        <strain evidence="1 2">2117LE</strain>
    </source>
</reference>
<accession>A0ABW8UBH0</accession>
<comment type="caution">
    <text evidence="1">The sequence shown here is derived from an EMBL/GenBank/DDBJ whole genome shotgun (WGS) entry which is preliminary data.</text>
</comment>
<evidence type="ECO:0000313" key="2">
    <source>
        <dbReference type="Proteomes" id="UP001624684"/>
    </source>
</evidence>
<proteinExistence type="predicted"/>
<sequence>MSGLRHYFAVIANNDDTLINNDNPHKAVIHDDIIQYIKDSLNWITAFAHCDKERPIQGLCYYGITGFNGSLITPFKNLIIAWRAVFANAPNEFILTGNYFTIVGDDNFKGDYEKITVCRDNLLSELDKLIGYCELVENDKNLILVHNGI</sequence>
<protein>
    <recommendedName>
        <fullName evidence="3">Coproporphyrinogen III oxidase</fullName>
    </recommendedName>
</protein>
<evidence type="ECO:0008006" key="3">
    <source>
        <dbReference type="Google" id="ProtNLM"/>
    </source>
</evidence>
<dbReference type="EMBL" id="JBJJXE010000006">
    <property type="protein sequence ID" value="MFL1732381.1"/>
    <property type="molecule type" value="Genomic_DNA"/>
</dbReference>
<dbReference type="Proteomes" id="UP001624684">
    <property type="component" value="Unassembled WGS sequence"/>
</dbReference>
<gene>
    <name evidence="1" type="ORF">ACJHVH_05145</name>
</gene>
<organism evidence="1 2">
    <name type="scientific">Moraxella oculi</name>
    <dbReference type="NCBI Taxonomy" id="2940516"/>
    <lineage>
        <taxon>Bacteria</taxon>
        <taxon>Pseudomonadati</taxon>
        <taxon>Pseudomonadota</taxon>
        <taxon>Gammaproteobacteria</taxon>
        <taxon>Moraxellales</taxon>
        <taxon>Moraxellaceae</taxon>
        <taxon>Moraxella</taxon>
    </lineage>
</organism>
<evidence type="ECO:0000313" key="1">
    <source>
        <dbReference type="EMBL" id="MFL1732381.1"/>
    </source>
</evidence>
<dbReference type="RefSeq" id="WP_407069029.1">
    <property type="nucleotide sequence ID" value="NZ_JBJJXE010000006.1"/>
</dbReference>